<reference evidence="1 2" key="1">
    <citation type="submission" date="2019-12" db="EMBL/GenBank/DDBJ databases">
        <title>Devosia maris sp. nov., isolated from the deep seawater.</title>
        <authorList>
            <person name="Liu Y."/>
        </authorList>
    </citation>
    <scope>NUCLEOTIDE SEQUENCE [LARGE SCALE GENOMIC DNA]</scope>
    <source>
        <strain evidence="1 2">L53-10-65</strain>
    </source>
</reference>
<keyword evidence="2" id="KW-1185">Reference proteome</keyword>
<gene>
    <name evidence="1" type="ORF">GO014_01010</name>
</gene>
<organism evidence="1 2">
    <name type="scientific">Devosia marina</name>
    <dbReference type="NCBI Taxonomy" id="2683198"/>
    <lineage>
        <taxon>Bacteria</taxon>
        <taxon>Pseudomonadati</taxon>
        <taxon>Pseudomonadota</taxon>
        <taxon>Alphaproteobacteria</taxon>
        <taxon>Hyphomicrobiales</taxon>
        <taxon>Devosiaceae</taxon>
        <taxon>Devosia</taxon>
    </lineage>
</organism>
<evidence type="ECO:0008006" key="3">
    <source>
        <dbReference type="Google" id="ProtNLM"/>
    </source>
</evidence>
<evidence type="ECO:0000313" key="1">
    <source>
        <dbReference type="EMBL" id="MVS97607.1"/>
    </source>
</evidence>
<accession>A0A7X3FNW0</accession>
<name>A0A7X3FNW0_9HYPH</name>
<dbReference type="EMBL" id="WQRF01000001">
    <property type="protein sequence ID" value="MVS97607.1"/>
    <property type="molecule type" value="Genomic_DNA"/>
</dbReference>
<proteinExistence type="predicted"/>
<comment type="caution">
    <text evidence="1">The sequence shown here is derived from an EMBL/GenBank/DDBJ whole genome shotgun (WGS) entry which is preliminary data.</text>
</comment>
<sequence length="246" mass="27369">MEVVLGATLHDPVGRTAAAITRLTPDLQAVFPAIVLNISDLTRPAVVDAAAALGATITRHVSNEGHIGRFRRDAIVQAADGRHVLYADFDHLLRWIEFGREDLLRALETDPGADVLVVGRSEHALAQEPRRLRETERLVNHAYQLMTGERWDLMFAIRRLSPAAVRMIAAESRIDTLANDVEWPLLARRAGLTLGYVESDALYYRTVQEFGADEDTGDGDPLQWIRRLEFAALHAGAMREFLDRAG</sequence>
<protein>
    <recommendedName>
        <fullName evidence="3">Glycosyl transferase family 2</fullName>
    </recommendedName>
</protein>
<dbReference type="AlphaFoldDB" id="A0A7X3FNW0"/>
<dbReference type="Proteomes" id="UP000438106">
    <property type="component" value="Unassembled WGS sequence"/>
</dbReference>
<evidence type="ECO:0000313" key="2">
    <source>
        <dbReference type="Proteomes" id="UP000438106"/>
    </source>
</evidence>